<dbReference type="PANTHER" id="PTHR40980:SF3">
    <property type="entry name" value="TONB-DEPENDENT RECEPTOR-LIKE BETA-BARREL DOMAIN-CONTAINING PROTEIN"/>
    <property type="match status" value="1"/>
</dbReference>
<evidence type="ECO:0000259" key="7">
    <source>
        <dbReference type="Pfam" id="PF07715"/>
    </source>
</evidence>
<dbReference type="EMBL" id="AB516430">
    <property type="protein sequence ID" value="BAK08909.1"/>
    <property type="molecule type" value="Genomic_DNA"/>
</dbReference>
<dbReference type="Pfam" id="PF07715">
    <property type="entry name" value="Plug"/>
    <property type="match status" value="1"/>
</dbReference>
<feature type="domain" description="TonB-dependent receptor-like beta-barrel" evidence="6">
    <location>
        <begin position="422"/>
        <end position="901"/>
    </location>
</feature>
<keyword evidence="4" id="KW-0798">TonB box</keyword>
<dbReference type="Gene3D" id="2.170.130.10">
    <property type="entry name" value="TonB-dependent receptor, plug domain"/>
    <property type="match status" value="1"/>
</dbReference>
<organism evidence="8">
    <name type="scientific">Microbulbifer thermotolerans</name>
    <dbReference type="NCBI Taxonomy" id="252514"/>
    <lineage>
        <taxon>Bacteria</taxon>
        <taxon>Pseudomonadati</taxon>
        <taxon>Pseudomonadota</taxon>
        <taxon>Gammaproteobacteria</taxon>
        <taxon>Cellvibrionales</taxon>
        <taxon>Microbulbiferaceae</taxon>
        <taxon>Microbulbifer</taxon>
    </lineage>
</organism>
<comment type="subcellular location">
    <subcellularLocation>
        <location evidence="1 4">Cell outer membrane</location>
    </subcellularLocation>
</comment>
<dbReference type="InterPro" id="IPR010104">
    <property type="entry name" value="TonB_rcpt_bac"/>
</dbReference>
<evidence type="ECO:0000259" key="6">
    <source>
        <dbReference type="Pfam" id="PF00593"/>
    </source>
</evidence>
<dbReference type="InterPro" id="IPR036942">
    <property type="entry name" value="Beta-barrel_TonB_sf"/>
</dbReference>
<protein>
    <submittedName>
        <fullName evidence="8">Putative TonB-dependent receptor</fullName>
    </submittedName>
</protein>
<keyword evidence="5" id="KW-0732">Signal</keyword>
<dbReference type="CDD" id="cd01347">
    <property type="entry name" value="ligand_gated_channel"/>
    <property type="match status" value="1"/>
</dbReference>
<evidence type="ECO:0000313" key="8">
    <source>
        <dbReference type="EMBL" id="BAK08909.1"/>
    </source>
</evidence>
<reference evidence="8" key="1">
    <citation type="journal article" date="2004" name="Appl. Microbiol. Biotechnol.">
        <title>Cloning, expression, and characterization of a glycoside hydrolase family 86 beta-agarase from a deep-sea Microbulbifer-like isolate.</title>
        <authorList>
            <person name="Ohta Y."/>
            <person name="Hatada Y."/>
            <person name="Nogi Y."/>
            <person name="Li Z."/>
            <person name="Ito S."/>
            <person name="Horikoshi K."/>
        </authorList>
    </citation>
    <scope>NUCLEOTIDE SEQUENCE</scope>
    <source>
        <strain evidence="8">JAMB-A94</strain>
    </source>
</reference>
<name>F1SWD3_MICTH</name>
<evidence type="ECO:0000256" key="2">
    <source>
        <dbReference type="ARBA" id="ARBA00023136"/>
    </source>
</evidence>
<feature type="signal peptide" evidence="5">
    <location>
        <begin position="1"/>
        <end position="32"/>
    </location>
</feature>
<proteinExistence type="inferred from homology"/>
<feature type="chain" id="PRO_5003270754" evidence="5">
    <location>
        <begin position="33"/>
        <end position="934"/>
    </location>
</feature>
<evidence type="ECO:0000256" key="4">
    <source>
        <dbReference type="RuleBase" id="RU003357"/>
    </source>
</evidence>
<dbReference type="InterPro" id="IPR012910">
    <property type="entry name" value="Plug_dom"/>
</dbReference>
<dbReference type="InterPro" id="IPR037066">
    <property type="entry name" value="Plug_dom_sf"/>
</dbReference>
<comment type="similarity">
    <text evidence="4">Belongs to the TonB-dependent receptor family.</text>
</comment>
<dbReference type="GO" id="GO:0009279">
    <property type="term" value="C:cell outer membrane"/>
    <property type="evidence" value="ECO:0007669"/>
    <property type="project" value="UniProtKB-SubCell"/>
</dbReference>
<feature type="domain" description="TonB-dependent receptor plug" evidence="7">
    <location>
        <begin position="62"/>
        <end position="167"/>
    </location>
</feature>
<keyword evidence="3" id="KW-0998">Cell outer membrane</keyword>
<keyword evidence="8" id="KW-0675">Receptor</keyword>
<dbReference type="SUPFAM" id="SSF56935">
    <property type="entry name" value="Porins"/>
    <property type="match status" value="1"/>
</dbReference>
<sequence length="934" mass="102374">MKREAPMPINNKRFHLSALSAAVVAASVNLQAQETSNYGDAALEEITVTGIRQSLTNAMDIKRDSSGVVEAISAEDIGKFPDTNLAESLQRMTGVSIDRSNNEGNKVTVRGFGPNFNLVTLNGRQMPNSSALQSEGITRSFRFAEISAESVSGVEVYKTGKADVYSGGIGSTINIKTARPFDYDGLVASASVKGVMDTSVENGDSVTPEIASMVSSKFFDDKFGVLLAFSHAERDSRSEAVKTQGWVPNYGTADTSAIDRTKNPEGTYWAPWTFDVDVADHQRERQNGQLVLQFAPIDSVTATLDYTASRYDEEISMNRTSVWFDSSDGVTDANGTVINPSVQNDELNFWAWDYHFVTENDSIGFNVEWEATDSLRFALDVHDSTSQSQPNGEPAETIANTKNPGKLVDAVADFSSGSGLPGISFDDSALDGGAYDPDNIVSDLFQERGYQIENNIQQVQLTGTWDNLDDGALRTIKFGIANTDYQIDVYESQSFAFVDLGDLSEMGIDFESLGDFGSEIGNNSGLFPLLADYEASDFIDAVKASGQYYEATPTFDKVSEETFAAFVSMDFETEFNGYPIRVNAGLRFEDTEVTGTSIQNGFLGLSYWHSEELREVTDDTPSADTLEGEYTRFLPNLDASIELTDELVARASYSRTLSRADISAMFPSTSLNVSRPGGPFNASQGNPGLLPITSDNFDLSVEYYYDEGSYVSLGYFKKYVENFIGSTTEERVIYDVNGNPLTDPSVNPRSGCPDSSGTNPACMGTADDPVITWNVTTSDNLEDAEVYGWEFAVQHMFGDSGFGTIFNATLVDGDVDYDVYSTDNVFALTGLSDSANLIGFYEQGPLQVRLAYNWRDDFLLDTRQSQIGGEPVFTEAYGQWDLNASYDVTENVSVFFEGLNITEETIRRHGRFANQLVSAEQYGARYNFGVRAKF</sequence>
<dbReference type="Pfam" id="PF00593">
    <property type="entry name" value="TonB_dep_Rec_b-barrel"/>
    <property type="match status" value="1"/>
</dbReference>
<evidence type="ECO:0000256" key="3">
    <source>
        <dbReference type="ARBA" id="ARBA00023237"/>
    </source>
</evidence>
<dbReference type="PANTHER" id="PTHR40980">
    <property type="entry name" value="PLUG DOMAIN-CONTAINING PROTEIN"/>
    <property type="match status" value="1"/>
</dbReference>
<dbReference type="NCBIfam" id="TIGR01782">
    <property type="entry name" value="TonB-Xanth-Caul"/>
    <property type="match status" value="1"/>
</dbReference>
<dbReference type="AlphaFoldDB" id="F1SWD3"/>
<reference evidence="8" key="3">
    <citation type="journal article" date="2011" name="Mar. Biotechnol.">
        <title>Hyper-production and Characterization of the iota-Carrageenase Useful for iota-Carrageenan Oligosaccharide Production from a Deep-sea Bacterium, Microbulbifer thermotolerans JAMB-A94T, and Insight into the Unusual Catalytic Mechanism.</title>
        <authorList>
            <person name="Hatada Y."/>
            <person name="Mizuno M."/>
            <person name="Li Z."/>
            <person name="Ohta Y."/>
        </authorList>
    </citation>
    <scope>NUCLEOTIDE SEQUENCE</scope>
    <source>
        <strain evidence="8">JAMB-A94</strain>
    </source>
</reference>
<reference evidence="8" key="2">
    <citation type="journal article" date="2004" name="Biosci. Biotechnol. Biochem.">
        <title>Enzymatic properties and nucleotide and amino acid sequences of a thermostable beta-agarase from the novel marine isolate, JAMB-A94.</title>
        <authorList>
            <person name="Ohta Y."/>
            <person name="Nogi Y."/>
            <person name="Miyazaki M."/>
            <person name="Li Z."/>
            <person name="Hatada Y."/>
            <person name="Ito S."/>
            <person name="Horikoshi K."/>
        </authorList>
    </citation>
    <scope>NUCLEOTIDE SEQUENCE</scope>
    <source>
        <strain evidence="8">JAMB-A94</strain>
    </source>
</reference>
<dbReference type="Gene3D" id="2.40.170.20">
    <property type="entry name" value="TonB-dependent receptor, beta-barrel domain"/>
    <property type="match status" value="1"/>
</dbReference>
<dbReference type="InterPro" id="IPR000531">
    <property type="entry name" value="Beta-barrel_TonB"/>
</dbReference>
<accession>F1SWD3</accession>
<keyword evidence="2 4" id="KW-0472">Membrane</keyword>
<evidence type="ECO:0000256" key="5">
    <source>
        <dbReference type="SAM" id="SignalP"/>
    </source>
</evidence>
<evidence type="ECO:0000256" key="1">
    <source>
        <dbReference type="ARBA" id="ARBA00004442"/>
    </source>
</evidence>